<reference evidence="6" key="2">
    <citation type="journal article" date="2017" name="J. Anim. Genet.">
        <title>Multiple reference genome sequences of hot pepper reveal the massive evolution of plant disease resistance genes by retroduplication.</title>
        <authorList>
            <person name="Kim S."/>
            <person name="Park J."/>
            <person name="Yeom S.-I."/>
            <person name="Kim Y.-M."/>
            <person name="Seo E."/>
            <person name="Kim K.-T."/>
            <person name="Kim M.-S."/>
            <person name="Lee J.M."/>
            <person name="Cheong K."/>
            <person name="Shin H.-S."/>
            <person name="Kim S.-B."/>
            <person name="Han K."/>
            <person name="Lee J."/>
            <person name="Park M."/>
            <person name="Lee H.-A."/>
            <person name="Lee H.-Y."/>
            <person name="Lee Y."/>
            <person name="Oh S."/>
            <person name="Lee J.H."/>
            <person name="Choi E."/>
            <person name="Choi E."/>
            <person name="Lee S.E."/>
            <person name="Jeon J."/>
            <person name="Kim H."/>
            <person name="Choi G."/>
            <person name="Song H."/>
            <person name="Lee J."/>
            <person name="Lee S.-C."/>
            <person name="Kwon J.-K."/>
            <person name="Lee H.-Y."/>
            <person name="Koo N."/>
            <person name="Hong Y."/>
            <person name="Kim R.W."/>
            <person name="Kang W.-H."/>
            <person name="Huh J.H."/>
            <person name="Kang B.-C."/>
            <person name="Yang T.-J."/>
            <person name="Lee Y.-H."/>
            <person name="Bennetzen J.L."/>
            <person name="Choi D."/>
        </authorList>
    </citation>
    <scope>NUCLEOTIDE SEQUENCE [LARGE SCALE GENOMIC DNA]</scope>
    <source>
        <strain evidence="6">cv. PBC81</strain>
    </source>
</reference>
<proteinExistence type="predicted"/>
<evidence type="ECO:0000313" key="6">
    <source>
        <dbReference type="Proteomes" id="UP000224567"/>
    </source>
</evidence>
<protein>
    <recommendedName>
        <fullName evidence="4">AAA ATPase AAA+ lid domain-containing protein</fullName>
    </recommendedName>
</protein>
<dbReference type="STRING" id="33114.A0A2G2WM65"/>
<dbReference type="GO" id="GO:0005741">
    <property type="term" value="C:mitochondrial outer membrane"/>
    <property type="evidence" value="ECO:0007669"/>
    <property type="project" value="TreeGrafter"/>
</dbReference>
<feature type="region of interest" description="Disordered" evidence="3">
    <location>
        <begin position="29"/>
        <end position="52"/>
    </location>
</feature>
<dbReference type="PANTHER" id="PTHR45644">
    <property type="entry name" value="AAA ATPASE, PUTATIVE (AFU_ORTHOLOGUE AFUA_2G12920)-RELATED-RELATED"/>
    <property type="match status" value="1"/>
</dbReference>
<evidence type="ECO:0000259" key="4">
    <source>
        <dbReference type="Pfam" id="PF17862"/>
    </source>
</evidence>
<dbReference type="PANTHER" id="PTHR45644:SF39">
    <property type="entry name" value="AAA-TYPE ATPASE FAMILY PROTEIN-RELATED"/>
    <property type="match status" value="1"/>
</dbReference>
<dbReference type="Proteomes" id="UP000224567">
    <property type="component" value="Unassembled WGS sequence"/>
</dbReference>
<evidence type="ECO:0000256" key="1">
    <source>
        <dbReference type="ARBA" id="ARBA00022741"/>
    </source>
</evidence>
<evidence type="ECO:0000313" key="5">
    <source>
        <dbReference type="EMBL" id="PHT46322.1"/>
    </source>
</evidence>
<dbReference type="GO" id="GO:0005524">
    <property type="term" value="F:ATP binding"/>
    <property type="evidence" value="ECO:0007669"/>
    <property type="project" value="UniProtKB-KW"/>
</dbReference>
<dbReference type="AlphaFoldDB" id="A0A2G2WM65"/>
<gene>
    <name evidence="5" type="ORF">CQW23_15480</name>
</gene>
<keyword evidence="6" id="KW-1185">Reference proteome</keyword>
<organism evidence="5 6">
    <name type="scientific">Capsicum baccatum</name>
    <name type="common">Peruvian pepper</name>
    <dbReference type="NCBI Taxonomy" id="33114"/>
    <lineage>
        <taxon>Eukaryota</taxon>
        <taxon>Viridiplantae</taxon>
        <taxon>Streptophyta</taxon>
        <taxon>Embryophyta</taxon>
        <taxon>Tracheophyta</taxon>
        <taxon>Spermatophyta</taxon>
        <taxon>Magnoliopsida</taxon>
        <taxon>eudicotyledons</taxon>
        <taxon>Gunneridae</taxon>
        <taxon>Pentapetalae</taxon>
        <taxon>asterids</taxon>
        <taxon>lamiids</taxon>
        <taxon>Solanales</taxon>
        <taxon>Solanaceae</taxon>
        <taxon>Solanoideae</taxon>
        <taxon>Capsiceae</taxon>
        <taxon>Capsicum</taxon>
    </lineage>
</organism>
<name>A0A2G2WM65_CAPBA</name>
<keyword evidence="1" id="KW-0547">Nucleotide-binding</keyword>
<evidence type="ECO:0000256" key="3">
    <source>
        <dbReference type="SAM" id="MobiDB-lite"/>
    </source>
</evidence>
<comment type="caution">
    <text evidence="5">The sequence shown here is derived from an EMBL/GenBank/DDBJ whole genome shotgun (WGS) entry which is preliminary data.</text>
</comment>
<dbReference type="InterPro" id="IPR041569">
    <property type="entry name" value="AAA_lid_3"/>
</dbReference>
<dbReference type="OrthoDB" id="10254455at2759"/>
<evidence type="ECO:0000256" key="2">
    <source>
        <dbReference type="ARBA" id="ARBA00022840"/>
    </source>
</evidence>
<dbReference type="EMBL" id="MLFT02000006">
    <property type="protein sequence ID" value="PHT46322.1"/>
    <property type="molecule type" value="Genomic_DNA"/>
</dbReference>
<reference evidence="5 6" key="1">
    <citation type="journal article" date="2017" name="Genome Biol.">
        <title>New reference genome sequences of hot pepper reveal the massive evolution of plant disease-resistance genes by retroduplication.</title>
        <authorList>
            <person name="Kim S."/>
            <person name="Park J."/>
            <person name="Yeom S.I."/>
            <person name="Kim Y.M."/>
            <person name="Seo E."/>
            <person name="Kim K.T."/>
            <person name="Kim M.S."/>
            <person name="Lee J.M."/>
            <person name="Cheong K."/>
            <person name="Shin H.S."/>
            <person name="Kim S.B."/>
            <person name="Han K."/>
            <person name="Lee J."/>
            <person name="Park M."/>
            <person name="Lee H.A."/>
            <person name="Lee H.Y."/>
            <person name="Lee Y."/>
            <person name="Oh S."/>
            <person name="Lee J.H."/>
            <person name="Choi E."/>
            <person name="Choi E."/>
            <person name="Lee S.E."/>
            <person name="Jeon J."/>
            <person name="Kim H."/>
            <person name="Choi G."/>
            <person name="Song H."/>
            <person name="Lee J."/>
            <person name="Lee S.C."/>
            <person name="Kwon J.K."/>
            <person name="Lee H.Y."/>
            <person name="Koo N."/>
            <person name="Hong Y."/>
            <person name="Kim R.W."/>
            <person name="Kang W.H."/>
            <person name="Huh J.H."/>
            <person name="Kang B.C."/>
            <person name="Yang T.J."/>
            <person name="Lee Y.H."/>
            <person name="Bennetzen J.L."/>
            <person name="Choi D."/>
        </authorList>
    </citation>
    <scope>NUCLEOTIDE SEQUENCE [LARGE SCALE GENOMIC DNA]</scope>
    <source>
        <strain evidence="6">cv. PBC81</strain>
    </source>
</reference>
<feature type="domain" description="AAA ATPase AAA+ lid" evidence="4">
    <location>
        <begin position="1"/>
        <end position="28"/>
    </location>
</feature>
<dbReference type="Gene3D" id="1.10.8.60">
    <property type="match status" value="1"/>
</dbReference>
<dbReference type="InterPro" id="IPR051701">
    <property type="entry name" value="Mito_OM_Translocase_MSP1"/>
</dbReference>
<sequence length="123" mass="13421">MTDGYSGSDVKNLCATAAFRPIGDILEKEKKEQTAASANGGPPPALSSSADLRPLNMDDFRYSHQQVCPSVSSESANMTQLLQWNDLYGEGVSRKNSPSVISCKGGFWVHLYNEFIGLLDNEF</sequence>
<keyword evidence="2" id="KW-0067">ATP-binding</keyword>
<accession>A0A2G2WM65</accession>
<dbReference type="Pfam" id="PF17862">
    <property type="entry name" value="AAA_lid_3"/>
    <property type="match status" value="1"/>
</dbReference>